<proteinExistence type="predicted"/>
<evidence type="ECO:0000313" key="3">
    <source>
        <dbReference type="EMBL" id="UOF02714.1"/>
    </source>
</evidence>
<organism evidence="3 4">
    <name type="scientific">Bdellovibrio reynosensis</name>
    <dbReference type="NCBI Taxonomy" id="2835041"/>
    <lineage>
        <taxon>Bacteria</taxon>
        <taxon>Pseudomonadati</taxon>
        <taxon>Bdellovibrionota</taxon>
        <taxon>Bdellovibrionia</taxon>
        <taxon>Bdellovibrionales</taxon>
        <taxon>Pseudobdellovibrionaceae</taxon>
        <taxon>Bdellovibrio</taxon>
    </lineage>
</organism>
<dbReference type="PROSITE" id="PS50234">
    <property type="entry name" value="VWFA"/>
    <property type="match status" value="1"/>
</dbReference>
<dbReference type="InterPro" id="IPR002035">
    <property type="entry name" value="VWF_A"/>
</dbReference>
<dbReference type="Proteomes" id="UP000830116">
    <property type="component" value="Chromosome"/>
</dbReference>
<evidence type="ECO:0000256" key="1">
    <source>
        <dbReference type="SAM" id="SignalP"/>
    </source>
</evidence>
<dbReference type="InterPro" id="IPR036465">
    <property type="entry name" value="vWFA_dom_sf"/>
</dbReference>
<gene>
    <name evidence="3" type="ORF">MNR06_07095</name>
</gene>
<dbReference type="RefSeq" id="WP_243540512.1">
    <property type="nucleotide sequence ID" value="NZ_CP093442.1"/>
</dbReference>
<sequence>MKLANKCILALAAGVALVGCSPSESTKLVAKAVIPKEDFQEKPKDFAVFNPKVDILFVIDNSGSMAEAQNNLSRNALEFADAISKVSILDYHIGIVTTDMDDCSTDCGKLQGYPAYVENSTPDLVNILSRKFIVGTNGSASEEMFGPVLAALSPALEMGVNRNFYRQDAFLAVIFITDAKDQSNYTPQDLLTQLVAKKGDPNKVLGYGVIRTVAQQDICTSMEDVDDKLEGFLGTVVNGDKMQQNILSLCAPDYGVKLAEFARDIVRRTSGSVKLSRIPNVKTIKVSYGTQVIPNSATNGWVYQPSTNSILLAEGIEWNYQGPNVGLTIDFETIDVSNK</sequence>
<dbReference type="EMBL" id="CP093442">
    <property type="protein sequence ID" value="UOF02714.1"/>
    <property type="molecule type" value="Genomic_DNA"/>
</dbReference>
<keyword evidence="4" id="KW-1185">Reference proteome</keyword>
<feature type="domain" description="VWFA" evidence="2">
    <location>
        <begin position="54"/>
        <end position="208"/>
    </location>
</feature>
<keyword evidence="1" id="KW-0732">Signal</keyword>
<dbReference type="Gene3D" id="3.40.50.410">
    <property type="entry name" value="von Willebrand factor, type A domain"/>
    <property type="match status" value="1"/>
</dbReference>
<dbReference type="PROSITE" id="PS51257">
    <property type="entry name" value="PROKAR_LIPOPROTEIN"/>
    <property type="match status" value="1"/>
</dbReference>
<accession>A0ABY4CE19</accession>
<evidence type="ECO:0000313" key="4">
    <source>
        <dbReference type="Proteomes" id="UP000830116"/>
    </source>
</evidence>
<feature type="signal peptide" evidence="1">
    <location>
        <begin position="1"/>
        <end position="18"/>
    </location>
</feature>
<name>A0ABY4CE19_9BACT</name>
<dbReference type="SUPFAM" id="SSF53300">
    <property type="entry name" value="vWA-like"/>
    <property type="match status" value="1"/>
</dbReference>
<dbReference type="CDD" id="cd00198">
    <property type="entry name" value="vWFA"/>
    <property type="match status" value="1"/>
</dbReference>
<reference evidence="3" key="1">
    <citation type="submission" date="2022-03" db="EMBL/GenBank/DDBJ databases">
        <title>Genome Identification and Characterization of new species Bdellovibrio reynosense LBG001 sp. nov. from a Mexico soil sample.</title>
        <authorList>
            <person name="Camilli A."/>
            <person name="Ajao Y."/>
            <person name="Guo X."/>
        </authorList>
    </citation>
    <scope>NUCLEOTIDE SEQUENCE</scope>
    <source>
        <strain evidence="3">LBG001</strain>
    </source>
</reference>
<feature type="chain" id="PRO_5045542860" evidence="1">
    <location>
        <begin position="19"/>
        <end position="339"/>
    </location>
</feature>
<protein>
    <submittedName>
        <fullName evidence="3">VWA domain-containing protein</fullName>
    </submittedName>
</protein>
<evidence type="ECO:0000259" key="2">
    <source>
        <dbReference type="PROSITE" id="PS50234"/>
    </source>
</evidence>